<sequence>MRIAITTVQVPFVRGGAEFHAEELRRALIAAGHEVDIVSVPFKWYPAARLVDQMAIWRLIDLSTSNGVAIDKVISLKFPAWLASHRDQVIWMLHQHREAYDLWGETHNALAVDPEGGAVRELMRQMDREYIPRARHVFANSRNVARRLEQYCGLGSRVLYHPPPGVERLQQGEYGDYLLVPARINEIKRQKLVIEAMLLRGGDMRVVFMGHPDRLDYGEALRRLAAPLGDRVVWTGFVSDEERIRLYANARAVVFPPVDEDYGYVTLEAMVSAKPVITCTDSGGSLEFVEHDVTGLIVPPEPAALADAMVSLWSRPGFARQAGRAGFERWRSLGISWDNAVSCLLG</sequence>
<feature type="domain" description="Glycosyltransferase subfamily 4-like N-terminal" evidence="2">
    <location>
        <begin position="15"/>
        <end position="160"/>
    </location>
</feature>
<dbReference type="CDD" id="cd03801">
    <property type="entry name" value="GT4_PimA-like"/>
    <property type="match status" value="1"/>
</dbReference>
<evidence type="ECO:0000259" key="1">
    <source>
        <dbReference type="Pfam" id="PF00534"/>
    </source>
</evidence>
<dbReference type="PANTHER" id="PTHR12526:SF635">
    <property type="entry name" value="GLYCOSYL TRANSFERASE GROUP 1"/>
    <property type="match status" value="1"/>
</dbReference>
<comment type="caution">
    <text evidence="4">The sequence shown here is derived from an EMBL/GenBank/DDBJ whole genome shotgun (WGS) entry which is preliminary data.</text>
</comment>
<dbReference type="PANTHER" id="PTHR12526">
    <property type="entry name" value="GLYCOSYLTRANSFERASE"/>
    <property type="match status" value="1"/>
</dbReference>
<reference evidence="3 5" key="2">
    <citation type="submission" date="2020-08" db="EMBL/GenBank/DDBJ databases">
        <title>Genomic Encyclopedia of Type Strains, Phase III (KMG-III): the genomes of soil and plant-associated and newly described type strains.</title>
        <authorList>
            <person name="Whitman W."/>
        </authorList>
    </citation>
    <scope>NUCLEOTIDE SEQUENCE [LARGE SCALE GENOMIC DNA]</scope>
    <source>
        <strain evidence="3 5">CECT 8088</strain>
    </source>
</reference>
<dbReference type="EMBL" id="JABXXQ010000073">
    <property type="protein sequence ID" value="NVN29838.1"/>
    <property type="molecule type" value="Genomic_DNA"/>
</dbReference>
<feature type="domain" description="Glycosyl transferase family 1" evidence="1">
    <location>
        <begin position="176"/>
        <end position="327"/>
    </location>
</feature>
<dbReference type="InterPro" id="IPR028098">
    <property type="entry name" value="Glyco_trans_4-like_N"/>
</dbReference>
<dbReference type="Proteomes" id="UP000557688">
    <property type="component" value="Unassembled WGS sequence"/>
</dbReference>
<dbReference type="RefSeq" id="WP_176622869.1">
    <property type="nucleotide sequence ID" value="NZ_JABXXQ010000073.1"/>
</dbReference>
<name>A0A850NSC5_9PROT</name>
<dbReference type="AlphaFoldDB" id="A0A850NSC5"/>
<accession>A0A850NSC5</accession>
<evidence type="ECO:0000259" key="2">
    <source>
        <dbReference type="Pfam" id="PF13439"/>
    </source>
</evidence>
<dbReference type="Gene3D" id="3.40.50.2000">
    <property type="entry name" value="Glycogen Phosphorylase B"/>
    <property type="match status" value="2"/>
</dbReference>
<dbReference type="Proteomes" id="UP000565205">
    <property type="component" value="Unassembled WGS sequence"/>
</dbReference>
<evidence type="ECO:0000313" key="6">
    <source>
        <dbReference type="Proteomes" id="UP000565205"/>
    </source>
</evidence>
<dbReference type="GO" id="GO:0016757">
    <property type="term" value="F:glycosyltransferase activity"/>
    <property type="evidence" value="ECO:0007669"/>
    <property type="project" value="InterPro"/>
</dbReference>
<evidence type="ECO:0000313" key="5">
    <source>
        <dbReference type="Proteomes" id="UP000557688"/>
    </source>
</evidence>
<dbReference type="Pfam" id="PF00534">
    <property type="entry name" value="Glycos_transf_1"/>
    <property type="match status" value="1"/>
</dbReference>
<evidence type="ECO:0000313" key="4">
    <source>
        <dbReference type="EMBL" id="NVN29838.1"/>
    </source>
</evidence>
<dbReference type="EMBL" id="JACHXV010000004">
    <property type="protein sequence ID" value="MBB3173536.1"/>
    <property type="molecule type" value="Genomic_DNA"/>
</dbReference>
<keyword evidence="5" id="KW-1185">Reference proteome</keyword>
<dbReference type="InterPro" id="IPR001296">
    <property type="entry name" value="Glyco_trans_1"/>
</dbReference>
<gene>
    <name evidence="3" type="ORF">FHR90_001359</name>
    <name evidence="4" type="ORF">HUK83_05745</name>
</gene>
<proteinExistence type="predicted"/>
<protein>
    <submittedName>
        <fullName evidence="4">Glycosyltransferase family 4 protein</fullName>
    </submittedName>
    <submittedName>
        <fullName evidence="3">Glycosyltransferase involved in cell wall biosynthesis</fullName>
    </submittedName>
</protein>
<keyword evidence="4" id="KW-0808">Transferase</keyword>
<dbReference type="SUPFAM" id="SSF53756">
    <property type="entry name" value="UDP-Glycosyltransferase/glycogen phosphorylase"/>
    <property type="match status" value="1"/>
</dbReference>
<organism evidence="4 6">
    <name type="scientific">Endobacter medicaginis</name>
    <dbReference type="NCBI Taxonomy" id="1181271"/>
    <lineage>
        <taxon>Bacteria</taxon>
        <taxon>Pseudomonadati</taxon>
        <taxon>Pseudomonadota</taxon>
        <taxon>Alphaproteobacteria</taxon>
        <taxon>Acetobacterales</taxon>
        <taxon>Acetobacteraceae</taxon>
        <taxon>Endobacter</taxon>
    </lineage>
</organism>
<evidence type="ECO:0000313" key="3">
    <source>
        <dbReference type="EMBL" id="MBB3173536.1"/>
    </source>
</evidence>
<reference evidence="4 6" key="1">
    <citation type="submission" date="2020-06" db="EMBL/GenBank/DDBJ databases">
        <title>Description of novel acetic acid bacteria.</title>
        <authorList>
            <person name="Sombolestani A."/>
        </authorList>
    </citation>
    <scope>NUCLEOTIDE SEQUENCE [LARGE SCALE GENOMIC DNA]</scope>
    <source>
        <strain evidence="4 6">LMG 26838</strain>
    </source>
</reference>
<dbReference type="Pfam" id="PF13439">
    <property type="entry name" value="Glyco_transf_4"/>
    <property type="match status" value="1"/>
</dbReference>